<organism evidence="1 2">
    <name type="scientific">Dreissena polymorpha</name>
    <name type="common">Zebra mussel</name>
    <name type="synonym">Mytilus polymorpha</name>
    <dbReference type="NCBI Taxonomy" id="45954"/>
    <lineage>
        <taxon>Eukaryota</taxon>
        <taxon>Metazoa</taxon>
        <taxon>Spiralia</taxon>
        <taxon>Lophotrochozoa</taxon>
        <taxon>Mollusca</taxon>
        <taxon>Bivalvia</taxon>
        <taxon>Autobranchia</taxon>
        <taxon>Heteroconchia</taxon>
        <taxon>Euheterodonta</taxon>
        <taxon>Imparidentia</taxon>
        <taxon>Neoheterodontei</taxon>
        <taxon>Myida</taxon>
        <taxon>Dreissenoidea</taxon>
        <taxon>Dreissenidae</taxon>
        <taxon>Dreissena</taxon>
    </lineage>
</organism>
<name>A0A9D4HID6_DREPO</name>
<dbReference type="EMBL" id="JAIWYP010000013">
    <property type="protein sequence ID" value="KAH3719837.1"/>
    <property type="molecule type" value="Genomic_DNA"/>
</dbReference>
<evidence type="ECO:0000313" key="2">
    <source>
        <dbReference type="Proteomes" id="UP000828390"/>
    </source>
</evidence>
<keyword evidence="2" id="KW-1185">Reference proteome</keyword>
<dbReference type="AlphaFoldDB" id="A0A9D4HID6"/>
<proteinExistence type="predicted"/>
<reference evidence="1" key="1">
    <citation type="journal article" date="2019" name="bioRxiv">
        <title>The Genome of the Zebra Mussel, Dreissena polymorpha: A Resource for Invasive Species Research.</title>
        <authorList>
            <person name="McCartney M.A."/>
            <person name="Auch B."/>
            <person name="Kono T."/>
            <person name="Mallez S."/>
            <person name="Zhang Y."/>
            <person name="Obille A."/>
            <person name="Becker A."/>
            <person name="Abrahante J.E."/>
            <person name="Garbe J."/>
            <person name="Badalamenti J.P."/>
            <person name="Herman A."/>
            <person name="Mangelson H."/>
            <person name="Liachko I."/>
            <person name="Sullivan S."/>
            <person name="Sone E.D."/>
            <person name="Koren S."/>
            <person name="Silverstein K.A.T."/>
            <person name="Beckman K.B."/>
            <person name="Gohl D.M."/>
        </authorList>
    </citation>
    <scope>NUCLEOTIDE SEQUENCE</scope>
    <source>
        <strain evidence="1">Duluth1</strain>
        <tissue evidence="1">Whole animal</tissue>
    </source>
</reference>
<accession>A0A9D4HID6</accession>
<dbReference type="Proteomes" id="UP000828390">
    <property type="component" value="Unassembled WGS sequence"/>
</dbReference>
<protein>
    <submittedName>
        <fullName evidence="1">Uncharacterized protein</fullName>
    </submittedName>
</protein>
<sequence length="76" mass="8239">MEALANYNFTPRYRAGRQNADADGLSRLTVDHETITALSSGVTASVEDTTLCFSIVNPETLAEVDCSTTIPEEVMQ</sequence>
<comment type="caution">
    <text evidence="1">The sequence shown here is derived from an EMBL/GenBank/DDBJ whole genome shotgun (WGS) entry which is preliminary data.</text>
</comment>
<evidence type="ECO:0000313" key="1">
    <source>
        <dbReference type="EMBL" id="KAH3719837.1"/>
    </source>
</evidence>
<reference evidence="1" key="2">
    <citation type="submission" date="2020-11" db="EMBL/GenBank/DDBJ databases">
        <authorList>
            <person name="McCartney M.A."/>
            <person name="Auch B."/>
            <person name="Kono T."/>
            <person name="Mallez S."/>
            <person name="Becker A."/>
            <person name="Gohl D.M."/>
            <person name="Silverstein K.A.T."/>
            <person name="Koren S."/>
            <person name="Bechman K.B."/>
            <person name="Herman A."/>
            <person name="Abrahante J.E."/>
            <person name="Garbe J."/>
        </authorList>
    </citation>
    <scope>NUCLEOTIDE SEQUENCE</scope>
    <source>
        <strain evidence="1">Duluth1</strain>
        <tissue evidence="1">Whole animal</tissue>
    </source>
</reference>
<gene>
    <name evidence="1" type="ORF">DPMN_062721</name>
</gene>